<dbReference type="AlphaFoldDB" id="A0A0M3JQZ4"/>
<reference evidence="5 6" key="2">
    <citation type="submission" date="2018-11" db="EMBL/GenBank/DDBJ databases">
        <authorList>
            <consortium name="Pathogen Informatics"/>
        </authorList>
    </citation>
    <scope>NUCLEOTIDE SEQUENCE [LARGE SCALE GENOMIC DNA]</scope>
</reference>
<evidence type="ECO:0000256" key="2">
    <source>
        <dbReference type="ARBA" id="ARBA00022679"/>
    </source>
</evidence>
<keyword evidence="1" id="KW-0489">Methyltransferase</keyword>
<keyword evidence="6" id="KW-1185">Reference proteome</keyword>
<name>A0A0M3JQZ4_ANISI</name>
<evidence type="ECO:0000313" key="5">
    <source>
        <dbReference type="EMBL" id="VDK41869.1"/>
    </source>
</evidence>
<dbReference type="Proteomes" id="UP000267096">
    <property type="component" value="Unassembled WGS sequence"/>
</dbReference>
<feature type="domain" description="SET" evidence="4">
    <location>
        <begin position="389"/>
        <end position="611"/>
    </location>
</feature>
<dbReference type="GO" id="GO:0008168">
    <property type="term" value="F:methyltransferase activity"/>
    <property type="evidence" value="ECO:0007669"/>
    <property type="project" value="UniProtKB-KW"/>
</dbReference>
<evidence type="ECO:0000313" key="7">
    <source>
        <dbReference type="WBParaSite" id="ASIM_0001011601-mRNA-1"/>
    </source>
</evidence>
<keyword evidence="2" id="KW-0808">Transferase</keyword>
<reference evidence="7" key="1">
    <citation type="submission" date="2017-02" db="UniProtKB">
        <authorList>
            <consortium name="WormBaseParasite"/>
        </authorList>
    </citation>
    <scope>IDENTIFICATION</scope>
</reference>
<dbReference type="PANTHER" id="PTHR46165:SF2">
    <property type="entry name" value="SET AND MYND DOMAIN-CONTAINING PROTEIN 4"/>
    <property type="match status" value="1"/>
</dbReference>
<dbReference type="GO" id="GO:0042826">
    <property type="term" value="F:histone deacetylase binding"/>
    <property type="evidence" value="ECO:0007669"/>
    <property type="project" value="TreeGrafter"/>
</dbReference>
<dbReference type="WBParaSite" id="ASIM_0001011601-mRNA-1">
    <property type="protein sequence ID" value="ASIM_0001011601-mRNA-1"/>
    <property type="gene ID" value="ASIM_0001011601"/>
</dbReference>
<keyword evidence="3" id="KW-0949">S-adenosyl-L-methionine</keyword>
<dbReference type="SMART" id="SM00028">
    <property type="entry name" value="TPR"/>
    <property type="match status" value="3"/>
</dbReference>
<dbReference type="InterPro" id="IPR046341">
    <property type="entry name" value="SET_dom_sf"/>
</dbReference>
<dbReference type="InterPro" id="IPR052097">
    <property type="entry name" value="SET-MYND_domain_protein"/>
</dbReference>
<dbReference type="OrthoDB" id="1028014at2759"/>
<dbReference type="InterPro" id="IPR011990">
    <property type="entry name" value="TPR-like_helical_dom_sf"/>
</dbReference>
<dbReference type="GO" id="GO:0032259">
    <property type="term" value="P:methylation"/>
    <property type="evidence" value="ECO:0007669"/>
    <property type="project" value="UniProtKB-KW"/>
</dbReference>
<evidence type="ECO:0000259" key="4">
    <source>
        <dbReference type="PROSITE" id="PS50280"/>
    </source>
</evidence>
<organism evidence="7">
    <name type="scientific">Anisakis simplex</name>
    <name type="common">Herring worm</name>
    <dbReference type="NCBI Taxonomy" id="6269"/>
    <lineage>
        <taxon>Eukaryota</taxon>
        <taxon>Metazoa</taxon>
        <taxon>Ecdysozoa</taxon>
        <taxon>Nematoda</taxon>
        <taxon>Chromadorea</taxon>
        <taxon>Rhabditida</taxon>
        <taxon>Spirurina</taxon>
        <taxon>Ascaridomorpha</taxon>
        <taxon>Ascaridoidea</taxon>
        <taxon>Anisakidae</taxon>
        <taxon>Anisakis</taxon>
        <taxon>Anisakis simplex complex</taxon>
    </lineage>
</organism>
<dbReference type="PANTHER" id="PTHR46165">
    <property type="entry name" value="SET AND MYND DOMAIN-CONTAINING PROTEIN 4"/>
    <property type="match status" value="1"/>
</dbReference>
<dbReference type="Gene3D" id="2.170.270.10">
    <property type="entry name" value="SET domain"/>
    <property type="match status" value="1"/>
</dbReference>
<dbReference type="InterPro" id="IPR001214">
    <property type="entry name" value="SET_dom"/>
</dbReference>
<dbReference type="EMBL" id="UYRR01030973">
    <property type="protein sequence ID" value="VDK41869.1"/>
    <property type="molecule type" value="Genomic_DNA"/>
</dbReference>
<sequence>MELLNLEDGISMETNNRLCVRRINNEETKMNETNAERSFEEANDYSDEVDETISKNEIINLQAKAAEYVRLKKWDDAEEMYAKAIEICPDVYATKKQDLYDQHIECSMNLSLWEEAISDCVKLLQFNASNETVQKRCAMCYVNLMKSAIESFENCRLSALNNPIQFFTKEFHNIRDIPNESYQYEMKRFGLKDSVVSEELRKLGNEYYVSGNFTKALRVYFEAFDTAVQSDLTYFLAMKNIATVLMKIGYPKEALKHFDRLERSAEKNSSDKLNAVLFSKKMKECLRLPQTEFYKTPEQKLYKGANKTCEQISSAVRIQYDEVRGRHLVVFSIFLAVRIVRTVFLLIYSQAAENIPEGMVVIKEVPLVMAASNCVTRCENCNARFCDEKCLEEGASMHSLDHHYGGENGLKSIGMCELIAKAINEYSYDELKRFIEIHRTERFFGHIFNVCVCCNNESYIGEVPNRKDVRSLNGNSFEAIMLLKAYSFDDSSNNIVINQFVDDVCKLLKSKFSDLTSVECRRFIGDVTRELMKRIPLNANAIHQNPKLLSRCPNDLYETLLSVALLPIASTVNHSCAPNLYHSCSGTDECCFILRTVREIRAGEELLCSYGPLAGCHTYEQRRKLLLEQYDFVCECEVCRHEGDHQLDKVIIGRFCVRCKRMNSTKSLCGTKHLEEMKKCAFEARQLFRTLYGKGNLRDLEIDFMLSAARRAITEK</sequence>
<evidence type="ECO:0000256" key="3">
    <source>
        <dbReference type="ARBA" id="ARBA00022691"/>
    </source>
</evidence>
<dbReference type="GO" id="GO:0005634">
    <property type="term" value="C:nucleus"/>
    <property type="evidence" value="ECO:0007669"/>
    <property type="project" value="TreeGrafter"/>
</dbReference>
<dbReference type="GO" id="GO:0005737">
    <property type="term" value="C:cytoplasm"/>
    <property type="evidence" value="ECO:0007669"/>
    <property type="project" value="TreeGrafter"/>
</dbReference>
<dbReference type="Gene3D" id="1.25.40.10">
    <property type="entry name" value="Tetratricopeptide repeat domain"/>
    <property type="match status" value="2"/>
</dbReference>
<evidence type="ECO:0000313" key="6">
    <source>
        <dbReference type="Proteomes" id="UP000267096"/>
    </source>
</evidence>
<accession>A0A0M3JQZ4</accession>
<dbReference type="Pfam" id="PF00856">
    <property type="entry name" value="SET"/>
    <property type="match status" value="1"/>
</dbReference>
<gene>
    <name evidence="5" type="ORF">ASIM_LOCUS9847</name>
</gene>
<dbReference type="PROSITE" id="PS50280">
    <property type="entry name" value="SET"/>
    <property type="match status" value="1"/>
</dbReference>
<proteinExistence type="predicted"/>
<dbReference type="InterPro" id="IPR019734">
    <property type="entry name" value="TPR_rpt"/>
</dbReference>
<evidence type="ECO:0000256" key="1">
    <source>
        <dbReference type="ARBA" id="ARBA00022603"/>
    </source>
</evidence>
<dbReference type="SUPFAM" id="SSF82199">
    <property type="entry name" value="SET domain"/>
    <property type="match status" value="1"/>
</dbReference>
<protein>
    <submittedName>
        <fullName evidence="7">SET domain-containing protein</fullName>
    </submittedName>
</protein>
<dbReference type="SUPFAM" id="SSF48452">
    <property type="entry name" value="TPR-like"/>
    <property type="match status" value="1"/>
</dbReference>